<evidence type="ECO:0000313" key="1">
    <source>
        <dbReference type="EMBL" id="EHH69345.1"/>
    </source>
</evidence>
<sequence>MTENLPGSRRFQKADNIPALPVFPIWEDFHHVHHVHERRIRSGACS</sequence>
<accession>G6XGN7</accession>
<proteinExistence type="predicted"/>
<comment type="caution">
    <text evidence="1">The sequence shown here is derived from an EMBL/GenBank/DDBJ whole genome shotgun (WGS) entry which is preliminary data.</text>
</comment>
<organism evidence="1 2">
    <name type="scientific">Gluconobacter morbifer G707</name>
    <dbReference type="NCBI Taxonomy" id="1088869"/>
    <lineage>
        <taxon>Bacteria</taxon>
        <taxon>Pseudomonadati</taxon>
        <taxon>Pseudomonadota</taxon>
        <taxon>Alphaproteobacteria</taxon>
        <taxon>Acetobacterales</taxon>
        <taxon>Acetobacteraceae</taxon>
        <taxon>Gluconobacter</taxon>
    </lineage>
</organism>
<name>G6XGN7_9PROT</name>
<dbReference type="Proteomes" id="UP000004949">
    <property type="component" value="Unassembled WGS sequence"/>
</dbReference>
<evidence type="ECO:0000313" key="2">
    <source>
        <dbReference type="Proteomes" id="UP000004949"/>
    </source>
</evidence>
<keyword evidence="2" id="KW-1185">Reference proteome</keyword>
<dbReference type="EMBL" id="AGQV01000001">
    <property type="protein sequence ID" value="EHH69345.1"/>
    <property type="molecule type" value="Genomic_DNA"/>
</dbReference>
<protein>
    <submittedName>
        <fullName evidence="1">Uncharacterized protein</fullName>
    </submittedName>
</protein>
<gene>
    <name evidence="1" type="ORF">GMO_06520</name>
</gene>
<dbReference type="AlphaFoldDB" id="G6XGN7"/>
<reference evidence="1 2" key="1">
    <citation type="submission" date="2011-10" db="EMBL/GenBank/DDBJ databases">
        <title>Genome sequence of Gluconobacter morbifer G707, isolated from Drosophila gut.</title>
        <authorList>
            <person name="Lee W.-J."/>
            <person name="Kim E.-K."/>
        </authorList>
    </citation>
    <scope>NUCLEOTIDE SEQUENCE [LARGE SCALE GENOMIC DNA]</scope>
    <source>
        <strain evidence="1 2">G707</strain>
    </source>
</reference>